<evidence type="ECO:0000256" key="1">
    <source>
        <dbReference type="ARBA" id="ARBA00022527"/>
    </source>
</evidence>
<sequence>MEAAYKPTVNGELDTQNFEKFDEGESPPSDAPRVGPWRKMLTSKDSNFIGYTFKKSDLLKSAGTEGIDVSPSESSKPPSLMSLFDQIDLRDSVIAEDDPKPNI</sequence>
<feature type="domain" description="AGC-kinase C-terminal" evidence="7">
    <location>
        <begin position="1"/>
        <end position="63"/>
    </location>
</feature>
<dbReference type="Proteomes" id="UP000231279">
    <property type="component" value="Unassembled WGS sequence"/>
</dbReference>
<keyword evidence="5" id="KW-0067">ATP-binding</keyword>
<comment type="caution">
    <text evidence="8">The sequence shown here is derived from an EMBL/GenBank/DDBJ whole genome shotgun (WGS) entry which is preliminary data.</text>
</comment>
<dbReference type="FunFam" id="3.30.200.20:FF:000063">
    <property type="entry name" value="Non-specific serine/threonine protein kinase"/>
    <property type="match status" value="1"/>
</dbReference>
<evidence type="ECO:0000313" key="8">
    <source>
        <dbReference type="EMBL" id="PIN16446.1"/>
    </source>
</evidence>
<proteinExistence type="predicted"/>
<dbReference type="GO" id="GO:0004674">
    <property type="term" value="F:protein serine/threonine kinase activity"/>
    <property type="evidence" value="ECO:0007669"/>
    <property type="project" value="UniProtKB-KW"/>
</dbReference>
<keyword evidence="3" id="KW-0547">Nucleotide-binding</keyword>
<evidence type="ECO:0000313" key="9">
    <source>
        <dbReference type="Proteomes" id="UP000231279"/>
    </source>
</evidence>
<evidence type="ECO:0000259" key="7">
    <source>
        <dbReference type="PROSITE" id="PS51285"/>
    </source>
</evidence>
<feature type="region of interest" description="Disordered" evidence="6">
    <location>
        <begin position="1"/>
        <end position="38"/>
    </location>
</feature>
<evidence type="ECO:0000256" key="6">
    <source>
        <dbReference type="SAM" id="MobiDB-lite"/>
    </source>
</evidence>
<reference evidence="9" key="1">
    <citation type="journal article" date="2018" name="Gigascience">
        <title>Genome assembly of the Pink Ipe (Handroanthus impetiginosus, Bignoniaceae), a highly valued, ecologically keystone Neotropical timber forest tree.</title>
        <authorList>
            <person name="Silva-Junior O.B."/>
            <person name="Grattapaglia D."/>
            <person name="Novaes E."/>
            <person name="Collevatti R.G."/>
        </authorList>
    </citation>
    <scope>NUCLEOTIDE SEQUENCE [LARGE SCALE GENOMIC DNA]</scope>
    <source>
        <strain evidence="9">cv. UFG-1</strain>
    </source>
</reference>
<name>A0A2G9HG09_9LAMI</name>
<dbReference type="GO" id="GO:0005524">
    <property type="term" value="F:ATP binding"/>
    <property type="evidence" value="ECO:0007669"/>
    <property type="project" value="UniProtKB-KW"/>
</dbReference>
<dbReference type="PROSITE" id="PS51285">
    <property type="entry name" value="AGC_KINASE_CTER"/>
    <property type="match status" value="1"/>
</dbReference>
<protein>
    <recommendedName>
        <fullName evidence="7">AGC-kinase C-terminal domain-containing protein</fullName>
    </recommendedName>
</protein>
<evidence type="ECO:0000256" key="4">
    <source>
        <dbReference type="ARBA" id="ARBA00022777"/>
    </source>
</evidence>
<dbReference type="EMBL" id="NKXS01001862">
    <property type="protein sequence ID" value="PIN16446.1"/>
    <property type="molecule type" value="Genomic_DNA"/>
</dbReference>
<keyword evidence="2" id="KW-0808">Transferase</keyword>
<evidence type="ECO:0000256" key="3">
    <source>
        <dbReference type="ARBA" id="ARBA00022741"/>
    </source>
</evidence>
<evidence type="ECO:0000256" key="5">
    <source>
        <dbReference type="ARBA" id="ARBA00022840"/>
    </source>
</evidence>
<organism evidence="8 9">
    <name type="scientific">Handroanthus impetiginosus</name>
    <dbReference type="NCBI Taxonomy" id="429701"/>
    <lineage>
        <taxon>Eukaryota</taxon>
        <taxon>Viridiplantae</taxon>
        <taxon>Streptophyta</taxon>
        <taxon>Embryophyta</taxon>
        <taxon>Tracheophyta</taxon>
        <taxon>Spermatophyta</taxon>
        <taxon>Magnoliopsida</taxon>
        <taxon>eudicotyledons</taxon>
        <taxon>Gunneridae</taxon>
        <taxon>Pentapetalae</taxon>
        <taxon>asterids</taxon>
        <taxon>lamiids</taxon>
        <taxon>Lamiales</taxon>
        <taxon>Bignoniaceae</taxon>
        <taxon>Crescentiina</taxon>
        <taxon>Tabebuia alliance</taxon>
        <taxon>Handroanthus</taxon>
    </lineage>
</organism>
<dbReference type="Pfam" id="PF00433">
    <property type="entry name" value="Pkinase_C"/>
    <property type="match status" value="1"/>
</dbReference>
<dbReference type="InterPro" id="IPR017892">
    <property type="entry name" value="Pkinase_C"/>
</dbReference>
<keyword evidence="1" id="KW-0723">Serine/threonine-protein kinase</keyword>
<dbReference type="STRING" id="429701.A0A2G9HG09"/>
<gene>
    <name evidence="8" type="ORF">CDL12_10900</name>
</gene>
<evidence type="ECO:0000256" key="2">
    <source>
        <dbReference type="ARBA" id="ARBA00022679"/>
    </source>
</evidence>
<dbReference type="AlphaFoldDB" id="A0A2G9HG09"/>
<keyword evidence="9" id="KW-1185">Reference proteome</keyword>
<accession>A0A2G9HG09</accession>
<dbReference type="InterPro" id="IPR000961">
    <property type="entry name" value="AGC-kinase_C"/>
</dbReference>
<keyword evidence="4" id="KW-0418">Kinase</keyword>
<dbReference type="OrthoDB" id="1725979at2759"/>